<organism evidence="4">
    <name type="scientific">Chaetomium thermophilum (strain DSM 1495 / CBS 144.50 / IMI 039719)</name>
    <name type="common">Thermochaetoides thermophila</name>
    <dbReference type="NCBI Taxonomy" id="759272"/>
    <lineage>
        <taxon>Eukaryota</taxon>
        <taxon>Fungi</taxon>
        <taxon>Dikarya</taxon>
        <taxon>Ascomycota</taxon>
        <taxon>Pezizomycotina</taxon>
        <taxon>Sordariomycetes</taxon>
        <taxon>Sordariomycetidae</taxon>
        <taxon>Sordariales</taxon>
        <taxon>Chaetomiaceae</taxon>
        <taxon>Thermochaetoides</taxon>
    </lineage>
</organism>
<feature type="compositionally biased region" description="Low complexity" evidence="1">
    <location>
        <begin position="263"/>
        <end position="305"/>
    </location>
</feature>
<dbReference type="RefSeq" id="XP_006696398.1">
    <property type="nucleotide sequence ID" value="XM_006696335.1"/>
</dbReference>
<keyword evidence="4" id="KW-1185">Reference proteome</keyword>
<protein>
    <submittedName>
        <fullName evidence="3">Uncharacterized protein</fullName>
    </submittedName>
</protein>
<reference evidence="3 4" key="1">
    <citation type="journal article" date="2011" name="Cell">
        <title>Insight into structure and assembly of the nuclear pore complex by utilizing the genome of a eukaryotic thermophile.</title>
        <authorList>
            <person name="Amlacher S."/>
            <person name="Sarges P."/>
            <person name="Flemming D."/>
            <person name="van Noort V."/>
            <person name="Kunze R."/>
            <person name="Devos D.P."/>
            <person name="Arumugam M."/>
            <person name="Bork P."/>
            <person name="Hurt E."/>
        </authorList>
    </citation>
    <scope>NUCLEOTIDE SEQUENCE [LARGE SCALE GENOMIC DNA]</scope>
    <source>
        <strain evidence="4">DSM 1495 / CBS 144.50 / IMI 039719</strain>
    </source>
</reference>
<dbReference type="Proteomes" id="UP000008066">
    <property type="component" value="Unassembled WGS sequence"/>
</dbReference>
<sequence>MRPILVFFLPAVIIFIFTVINAHALMAIKNEKACEARRDKDRAAVLPNERGRILLQRASDWHKAVENAKDDAVGAGDFLEDKARKGERKKTKAVKNGAKKGEKFIDNAEKKAGDVSKQWQRSAEGVRIKTRFRKLKRAQRFEAAKCKPLQRDGTWQHGDNSESLSVDQMRCLGILPQNPTHVDHIQEFYAPKVVDIPRKLVTTLNKRNPPPNSQNGNQGNNNPANNPGNNPGTNANNGNPNAPPPWVAPFNPDFDDNDGGPGDFDNNAGPGNGNFNPGANDPGNQNANNNGRPGPWPAGPNNNNPNDDDDNPARVHVNAAPICATYDRLLVMFHAMMVFGFPHGPLAVHIRLFAWWRRWRHRRRPL</sequence>
<feature type="compositionally biased region" description="Low complexity" evidence="1">
    <location>
        <begin position="213"/>
        <end position="240"/>
    </location>
</feature>
<proteinExistence type="predicted"/>
<dbReference type="HOGENOM" id="CLU_756502_0_0_1"/>
<name>G0SF51_CHATD</name>
<feature type="transmembrane region" description="Helical" evidence="2">
    <location>
        <begin position="329"/>
        <end position="354"/>
    </location>
</feature>
<accession>G0SF51</accession>
<keyword evidence="2" id="KW-0812">Transmembrane</keyword>
<dbReference type="AlphaFoldDB" id="G0SF51"/>
<keyword evidence="2" id="KW-1133">Transmembrane helix</keyword>
<gene>
    <name evidence="3" type="ORF">CTHT_0060820</name>
</gene>
<dbReference type="EMBL" id="GL988046">
    <property type="protein sequence ID" value="EGS18067.1"/>
    <property type="molecule type" value="Genomic_DNA"/>
</dbReference>
<evidence type="ECO:0000256" key="1">
    <source>
        <dbReference type="SAM" id="MobiDB-lite"/>
    </source>
</evidence>
<evidence type="ECO:0000313" key="3">
    <source>
        <dbReference type="EMBL" id="EGS18067.1"/>
    </source>
</evidence>
<dbReference type="GeneID" id="18260120"/>
<dbReference type="KEGG" id="cthr:CTHT_0060820"/>
<evidence type="ECO:0000256" key="2">
    <source>
        <dbReference type="SAM" id="Phobius"/>
    </source>
</evidence>
<keyword evidence="2" id="KW-0472">Membrane</keyword>
<feature type="region of interest" description="Disordered" evidence="1">
    <location>
        <begin position="203"/>
        <end position="313"/>
    </location>
</feature>
<evidence type="ECO:0000313" key="4">
    <source>
        <dbReference type="Proteomes" id="UP000008066"/>
    </source>
</evidence>